<sequence>MPVVVPGELDVGTDADDPRTVFLARAFRREFGAAQPRTLPGGLELFPVDSLVYEQLPQGAVLPRDTRTSSVRVMLSHAPVIPLLDVRLNWTVAVTSPDVIFSAHELSSALIRTTRRNPTDFASMVNAEQGQLERFLVSREDYLELVVPSCSSRVTYQPGFGVALFSLPGPGGGDPTFDYAVLWTPMRALHLWGYAVVGAYAALILFLPLGQAARLRWAWRKNFLR</sequence>
<keyword evidence="1" id="KW-1133">Transmembrane helix</keyword>
<organism evidence="2 3">
    <name type="scientific">Amblyomma americanum</name>
    <name type="common">Lone star tick</name>
    <dbReference type="NCBI Taxonomy" id="6943"/>
    <lineage>
        <taxon>Eukaryota</taxon>
        <taxon>Metazoa</taxon>
        <taxon>Ecdysozoa</taxon>
        <taxon>Arthropoda</taxon>
        <taxon>Chelicerata</taxon>
        <taxon>Arachnida</taxon>
        <taxon>Acari</taxon>
        <taxon>Parasitiformes</taxon>
        <taxon>Ixodida</taxon>
        <taxon>Ixodoidea</taxon>
        <taxon>Ixodidae</taxon>
        <taxon>Amblyomminae</taxon>
        <taxon>Amblyomma</taxon>
    </lineage>
</organism>
<dbReference type="AlphaFoldDB" id="A0AAQ4EAB8"/>
<evidence type="ECO:0000313" key="3">
    <source>
        <dbReference type="Proteomes" id="UP001321473"/>
    </source>
</evidence>
<evidence type="ECO:0000313" key="2">
    <source>
        <dbReference type="EMBL" id="KAK8771583.1"/>
    </source>
</evidence>
<proteinExistence type="predicted"/>
<evidence type="ECO:0000256" key="1">
    <source>
        <dbReference type="SAM" id="Phobius"/>
    </source>
</evidence>
<dbReference type="EMBL" id="JARKHS020019560">
    <property type="protein sequence ID" value="KAK8771583.1"/>
    <property type="molecule type" value="Genomic_DNA"/>
</dbReference>
<dbReference type="Proteomes" id="UP001321473">
    <property type="component" value="Unassembled WGS sequence"/>
</dbReference>
<keyword evidence="1" id="KW-0812">Transmembrane</keyword>
<keyword evidence="3" id="KW-1185">Reference proteome</keyword>
<keyword evidence="1" id="KW-0472">Membrane</keyword>
<feature type="transmembrane region" description="Helical" evidence="1">
    <location>
        <begin position="191"/>
        <end position="210"/>
    </location>
</feature>
<reference evidence="2 3" key="1">
    <citation type="journal article" date="2023" name="Arcadia Sci">
        <title>De novo assembly of a long-read Amblyomma americanum tick genome.</title>
        <authorList>
            <person name="Chou S."/>
            <person name="Poskanzer K.E."/>
            <person name="Rollins M."/>
            <person name="Thuy-Boun P.S."/>
        </authorList>
    </citation>
    <scope>NUCLEOTIDE SEQUENCE [LARGE SCALE GENOMIC DNA]</scope>
    <source>
        <strain evidence="2">F_SG_1</strain>
        <tissue evidence="2">Salivary glands</tissue>
    </source>
</reference>
<accession>A0AAQ4EAB8</accession>
<protein>
    <submittedName>
        <fullName evidence="2">Uncharacterized protein</fullName>
    </submittedName>
</protein>
<name>A0AAQ4EAB8_AMBAM</name>
<comment type="caution">
    <text evidence="2">The sequence shown here is derived from an EMBL/GenBank/DDBJ whole genome shotgun (WGS) entry which is preliminary data.</text>
</comment>
<gene>
    <name evidence="2" type="ORF">V5799_025173</name>
</gene>